<evidence type="ECO:0000313" key="2">
    <source>
        <dbReference type="Proteomes" id="UP001320326"/>
    </source>
</evidence>
<gene>
    <name evidence="1" type="ORF">MIZ01_1741</name>
</gene>
<dbReference type="Proteomes" id="UP001320326">
    <property type="component" value="Chromosome"/>
</dbReference>
<dbReference type="AlphaFoldDB" id="A0AAN1XB65"/>
<dbReference type="EMBL" id="AP023423">
    <property type="protein sequence ID" value="BCK87944.1"/>
    <property type="molecule type" value="Genomic_DNA"/>
</dbReference>
<dbReference type="RefSeq" id="WP_237246498.1">
    <property type="nucleotide sequence ID" value="NZ_AP023423.1"/>
</dbReference>
<protein>
    <submittedName>
        <fullName evidence="1">Uncharacterized protein</fullName>
    </submittedName>
</protein>
<dbReference type="KEGG" id="seme:MIZ01_1741"/>
<reference evidence="1 2" key="1">
    <citation type="journal article" date="2022" name="Int. J. Syst. Evol. Microbiol.">
        <title>&lt;i&gt;Sideroxyarcus emersonii&lt;/i&gt; gen. nov. sp. nov., a neutrophilic, microaerobic iron- and thiosulfate-oxidizing bacterium isolated from iron-rich wetland sediment.</title>
        <authorList>
            <person name="Kato S."/>
            <person name="Itoh T."/>
            <person name="Iino T."/>
            <person name="Ohkuma M."/>
        </authorList>
    </citation>
    <scope>NUCLEOTIDE SEQUENCE [LARGE SCALE GENOMIC DNA]</scope>
    <source>
        <strain evidence="1 2">MIZ01</strain>
    </source>
</reference>
<proteinExistence type="predicted"/>
<name>A0AAN1XB65_9PROT</name>
<keyword evidence="2" id="KW-1185">Reference proteome</keyword>
<sequence length="113" mass="11888">MIQLDNVLPAWGRPEFEALLKQELARQAAQLPLQQGLSCSSSVADTPITAVILGMADLGGAIRVKAGIFYEGLIGGCSCAGDPTTDSEYTEYCEVQLDIDKSTAVAAVLLLAE</sequence>
<accession>A0AAN1XB65</accession>
<evidence type="ECO:0000313" key="1">
    <source>
        <dbReference type="EMBL" id="BCK87944.1"/>
    </source>
</evidence>
<organism evidence="1 2">
    <name type="scientific">Sideroxyarcus emersonii</name>
    <dbReference type="NCBI Taxonomy" id="2764705"/>
    <lineage>
        <taxon>Bacteria</taxon>
        <taxon>Pseudomonadati</taxon>
        <taxon>Pseudomonadota</taxon>
        <taxon>Betaproteobacteria</taxon>
        <taxon>Nitrosomonadales</taxon>
        <taxon>Gallionellaceae</taxon>
        <taxon>Sideroxyarcus</taxon>
    </lineage>
</organism>